<dbReference type="EMBL" id="KL662127">
    <property type="protein sequence ID" value="KFM26239.1"/>
    <property type="molecule type" value="Genomic_DNA"/>
</dbReference>
<dbReference type="Proteomes" id="UP000028924">
    <property type="component" value="Unassembled WGS sequence"/>
</dbReference>
<sequence>MSGFSRKPYCLMPSRTRQPLGLPTAVLAPPSHSYAQQGPAVHASATHAHL</sequence>
<evidence type="ECO:0000256" key="1">
    <source>
        <dbReference type="SAM" id="MobiDB-lite"/>
    </source>
</evidence>
<dbReference type="KEGG" id="apro:F751_4732"/>
<feature type="region of interest" description="Disordered" evidence="1">
    <location>
        <begin position="31"/>
        <end position="50"/>
    </location>
</feature>
<organism evidence="2 3">
    <name type="scientific">Auxenochlorella protothecoides</name>
    <name type="common">Green microalga</name>
    <name type="synonym">Chlorella protothecoides</name>
    <dbReference type="NCBI Taxonomy" id="3075"/>
    <lineage>
        <taxon>Eukaryota</taxon>
        <taxon>Viridiplantae</taxon>
        <taxon>Chlorophyta</taxon>
        <taxon>core chlorophytes</taxon>
        <taxon>Trebouxiophyceae</taxon>
        <taxon>Chlorellales</taxon>
        <taxon>Chlorellaceae</taxon>
        <taxon>Auxenochlorella</taxon>
    </lineage>
</organism>
<accession>A0A087SKI5</accession>
<keyword evidence="3" id="KW-1185">Reference proteome</keyword>
<dbReference type="AlphaFoldDB" id="A0A087SKI5"/>
<dbReference type="RefSeq" id="XP_011399135.1">
    <property type="nucleotide sequence ID" value="XM_011400833.1"/>
</dbReference>
<dbReference type="GeneID" id="23616123"/>
<protein>
    <submittedName>
        <fullName evidence="2">Uncharacterized protein</fullName>
    </submittedName>
</protein>
<gene>
    <name evidence="2" type="ORF">F751_4732</name>
</gene>
<evidence type="ECO:0000313" key="2">
    <source>
        <dbReference type="EMBL" id="KFM26239.1"/>
    </source>
</evidence>
<evidence type="ECO:0000313" key="3">
    <source>
        <dbReference type="Proteomes" id="UP000028924"/>
    </source>
</evidence>
<proteinExistence type="predicted"/>
<name>A0A087SKI5_AUXPR</name>
<reference evidence="2 3" key="1">
    <citation type="journal article" date="2014" name="BMC Genomics">
        <title>Oil accumulation mechanisms of the oleaginous microalga Chlorella protothecoides revealed through its genome, transcriptomes, and proteomes.</title>
        <authorList>
            <person name="Gao C."/>
            <person name="Wang Y."/>
            <person name="Shen Y."/>
            <person name="Yan D."/>
            <person name="He X."/>
            <person name="Dai J."/>
            <person name="Wu Q."/>
        </authorList>
    </citation>
    <scope>NUCLEOTIDE SEQUENCE [LARGE SCALE GENOMIC DNA]</scope>
    <source>
        <strain evidence="2 3">0710</strain>
    </source>
</reference>